<sequence length="60" mass="6612">MERGNNRPPPEEPPDATPRGRKRGISALLEDVTNTGHLEYRMSALKAKRALKSQNSVQAA</sequence>
<proteinExistence type="predicted"/>
<evidence type="ECO:0000313" key="2">
    <source>
        <dbReference type="EMBL" id="CAI8023609.1"/>
    </source>
</evidence>
<organism evidence="2 3">
    <name type="scientific">Geodia barretti</name>
    <name type="common">Barrett's horny sponge</name>
    <dbReference type="NCBI Taxonomy" id="519541"/>
    <lineage>
        <taxon>Eukaryota</taxon>
        <taxon>Metazoa</taxon>
        <taxon>Porifera</taxon>
        <taxon>Demospongiae</taxon>
        <taxon>Heteroscleromorpha</taxon>
        <taxon>Tetractinellida</taxon>
        <taxon>Astrophorina</taxon>
        <taxon>Geodiidae</taxon>
        <taxon>Geodia</taxon>
    </lineage>
</organism>
<keyword evidence="3" id="KW-1185">Reference proteome</keyword>
<name>A0AA35S5J6_GEOBA</name>
<dbReference type="Proteomes" id="UP001174909">
    <property type="component" value="Unassembled WGS sequence"/>
</dbReference>
<gene>
    <name evidence="2" type="ORF">GBAR_LOCUS13773</name>
</gene>
<evidence type="ECO:0000256" key="1">
    <source>
        <dbReference type="SAM" id="MobiDB-lite"/>
    </source>
</evidence>
<evidence type="ECO:0000313" key="3">
    <source>
        <dbReference type="Proteomes" id="UP001174909"/>
    </source>
</evidence>
<reference evidence="2" key="1">
    <citation type="submission" date="2023-03" db="EMBL/GenBank/DDBJ databases">
        <authorList>
            <person name="Steffen K."/>
            <person name="Cardenas P."/>
        </authorList>
    </citation>
    <scope>NUCLEOTIDE SEQUENCE</scope>
</reference>
<dbReference type="EMBL" id="CASHTH010002017">
    <property type="protein sequence ID" value="CAI8023609.1"/>
    <property type="molecule type" value="Genomic_DNA"/>
</dbReference>
<accession>A0AA35S5J6</accession>
<feature type="region of interest" description="Disordered" evidence="1">
    <location>
        <begin position="1"/>
        <end position="24"/>
    </location>
</feature>
<protein>
    <submittedName>
        <fullName evidence="2">Uncharacterized protein</fullName>
    </submittedName>
</protein>
<comment type="caution">
    <text evidence="2">The sequence shown here is derived from an EMBL/GenBank/DDBJ whole genome shotgun (WGS) entry which is preliminary data.</text>
</comment>
<dbReference type="AlphaFoldDB" id="A0AA35S5J6"/>